<gene>
    <name evidence="2" type="ORF">ECRASSUSDP1_LOCUS9562</name>
</gene>
<keyword evidence="3" id="KW-1185">Reference proteome</keyword>
<dbReference type="Proteomes" id="UP001295684">
    <property type="component" value="Unassembled WGS sequence"/>
</dbReference>
<keyword evidence="1" id="KW-0812">Transmembrane</keyword>
<dbReference type="AlphaFoldDB" id="A0AAD1UFA4"/>
<evidence type="ECO:0000256" key="1">
    <source>
        <dbReference type="SAM" id="Phobius"/>
    </source>
</evidence>
<protein>
    <submittedName>
        <fullName evidence="2">Uncharacterized protein</fullName>
    </submittedName>
</protein>
<keyword evidence="1" id="KW-1133">Transmembrane helix</keyword>
<feature type="transmembrane region" description="Helical" evidence="1">
    <location>
        <begin position="64"/>
        <end position="87"/>
    </location>
</feature>
<keyword evidence="1" id="KW-0472">Membrane</keyword>
<reference evidence="2" key="1">
    <citation type="submission" date="2023-07" db="EMBL/GenBank/DDBJ databases">
        <authorList>
            <consortium name="AG Swart"/>
            <person name="Singh M."/>
            <person name="Singh A."/>
            <person name="Seah K."/>
            <person name="Emmerich C."/>
        </authorList>
    </citation>
    <scope>NUCLEOTIDE SEQUENCE</scope>
    <source>
        <strain evidence="2">DP1</strain>
    </source>
</reference>
<comment type="caution">
    <text evidence="2">The sequence shown here is derived from an EMBL/GenBank/DDBJ whole genome shotgun (WGS) entry which is preliminary data.</text>
</comment>
<evidence type="ECO:0000313" key="3">
    <source>
        <dbReference type="Proteomes" id="UP001295684"/>
    </source>
</evidence>
<organism evidence="2 3">
    <name type="scientific">Euplotes crassus</name>
    <dbReference type="NCBI Taxonomy" id="5936"/>
    <lineage>
        <taxon>Eukaryota</taxon>
        <taxon>Sar</taxon>
        <taxon>Alveolata</taxon>
        <taxon>Ciliophora</taxon>
        <taxon>Intramacronucleata</taxon>
        <taxon>Spirotrichea</taxon>
        <taxon>Hypotrichia</taxon>
        <taxon>Euplotida</taxon>
        <taxon>Euplotidae</taxon>
        <taxon>Moneuplotes</taxon>
    </lineage>
</organism>
<proteinExistence type="predicted"/>
<name>A0AAD1UFA4_EUPCR</name>
<sequence>MSLSLTLLTVMTLRPRDPKKRPITMLTGLMSLKRYKISLNLRRQRPLPALTKLILTSQFCRVKVVTLLIFSNMTAQVVLVMTLMTLFQERVNCHA</sequence>
<evidence type="ECO:0000313" key="2">
    <source>
        <dbReference type="EMBL" id="CAI2368271.1"/>
    </source>
</evidence>
<dbReference type="EMBL" id="CAMPGE010009404">
    <property type="protein sequence ID" value="CAI2368271.1"/>
    <property type="molecule type" value="Genomic_DNA"/>
</dbReference>
<accession>A0AAD1UFA4</accession>